<dbReference type="AlphaFoldDB" id="A0A1G9L6A0"/>
<dbReference type="InterPro" id="IPR008988">
    <property type="entry name" value="Transcriptional_repressor_C"/>
</dbReference>
<accession>A0A1G9L6A0</accession>
<name>A0A1G9L6A0_9BACT</name>
<dbReference type="InterPro" id="IPR038157">
    <property type="entry name" value="FeoA_core_dom"/>
</dbReference>
<dbReference type="SUPFAM" id="SSF50037">
    <property type="entry name" value="C-terminal domain of transcriptional repressors"/>
    <property type="match status" value="1"/>
</dbReference>
<dbReference type="STRING" id="246191.SAMN05660337_3298"/>
<evidence type="ECO:0000313" key="3">
    <source>
        <dbReference type="EMBL" id="SDL57509.1"/>
    </source>
</evidence>
<sequence>MNVLPDTKKPRPLSCYKEGVSVRVISLQGGRCFCSRLLSMGIIPGTIINVLRNCGRMTIRIRSSEYALGKEMANKILAIPICGCCD</sequence>
<dbReference type="RefSeq" id="WP_092163081.1">
    <property type="nucleotide sequence ID" value="NZ_FNGA01000006.1"/>
</dbReference>
<gene>
    <name evidence="3" type="ORF">SAMN05660337_3298</name>
</gene>
<reference evidence="4" key="1">
    <citation type="submission" date="2016-10" db="EMBL/GenBank/DDBJ databases">
        <authorList>
            <person name="Varghese N."/>
            <person name="Submissions S."/>
        </authorList>
    </citation>
    <scope>NUCLEOTIDE SEQUENCE [LARGE SCALE GENOMIC DNA]</scope>
    <source>
        <strain evidence="4">DSM 16995</strain>
    </source>
</reference>
<evidence type="ECO:0000259" key="2">
    <source>
        <dbReference type="SMART" id="SM00899"/>
    </source>
</evidence>
<dbReference type="EMBL" id="FNGA01000006">
    <property type="protein sequence ID" value="SDL57509.1"/>
    <property type="molecule type" value="Genomic_DNA"/>
</dbReference>
<dbReference type="Gene3D" id="2.30.30.90">
    <property type="match status" value="1"/>
</dbReference>
<keyword evidence="1" id="KW-0408">Iron</keyword>
<keyword evidence="4" id="KW-1185">Reference proteome</keyword>
<protein>
    <submittedName>
        <fullName evidence="3">Ferrous iron transport protein A</fullName>
    </submittedName>
</protein>
<dbReference type="Pfam" id="PF04023">
    <property type="entry name" value="FeoA"/>
    <property type="match status" value="1"/>
</dbReference>
<dbReference type="GO" id="GO:0046914">
    <property type="term" value="F:transition metal ion binding"/>
    <property type="evidence" value="ECO:0007669"/>
    <property type="project" value="InterPro"/>
</dbReference>
<dbReference type="InterPro" id="IPR053184">
    <property type="entry name" value="FeoA-like"/>
</dbReference>
<dbReference type="Proteomes" id="UP000199053">
    <property type="component" value="Unassembled WGS sequence"/>
</dbReference>
<evidence type="ECO:0000256" key="1">
    <source>
        <dbReference type="ARBA" id="ARBA00023004"/>
    </source>
</evidence>
<proteinExistence type="predicted"/>
<dbReference type="InterPro" id="IPR007167">
    <property type="entry name" value="Fe-transptr_FeoA-like"/>
</dbReference>
<feature type="domain" description="Ferrous iron transporter FeoA-like" evidence="2">
    <location>
        <begin position="11"/>
        <end position="80"/>
    </location>
</feature>
<organism evidence="3 4">
    <name type="scientific">Maridesulfovibrio ferrireducens</name>
    <dbReference type="NCBI Taxonomy" id="246191"/>
    <lineage>
        <taxon>Bacteria</taxon>
        <taxon>Pseudomonadati</taxon>
        <taxon>Thermodesulfobacteriota</taxon>
        <taxon>Desulfovibrionia</taxon>
        <taxon>Desulfovibrionales</taxon>
        <taxon>Desulfovibrionaceae</taxon>
        <taxon>Maridesulfovibrio</taxon>
    </lineage>
</organism>
<evidence type="ECO:0000313" key="4">
    <source>
        <dbReference type="Proteomes" id="UP000199053"/>
    </source>
</evidence>
<dbReference type="SMART" id="SM00899">
    <property type="entry name" value="FeoA"/>
    <property type="match status" value="1"/>
</dbReference>
<dbReference type="OrthoDB" id="7690445at2"/>
<dbReference type="PANTHER" id="PTHR43151:SF2">
    <property type="entry name" value="FE(2+) TRANSPORT PROTEIN A-RELATED"/>
    <property type="match status" value="1"/>
</dbReference>
<dbReference type="PANTHER" id="PTHR43151">
    <property type="entry name" value="FEOA FAMILY PROTEIN"/>
    <property type="match status" value="1"/>
</dbReference>